<dbReference type="AlphaFoldDB" id="G4T303"/>
<dbReference type="Gene3D" id="3.30.420.360">
    <property type="match status" value="1"/>
</dbReference>
<evidence type="ECO:0000313" key="13">
    <source>
        <dbReference type="Proteomes" id="UP000008315"/>
    </source>
</evidence>
<feature type="active site" evidence="9">
    <location>
        <position position="29"/>
    </location>
</feature>
<keyword evidence="6" id="KW-0862">Zinc</keyword>
<dbReference type="PROSITE" id="PS51160">
    <property type="entry name" value="ACYLPHOSPHATASE_3"/>
    <property type="match status" value="1"/>
</dbReference>
<dbReference type="PATRIC" id="fig|271065.3.peg.2029"/>
<dbReference type="SUPFAM" id="SSF55821">
    <property type="entry name" value="YrdC/RibB"/>
    <property type="match status" value="1"/>
</dbReference>
<dbReference type="PROSITE" id="PS51163">
    <property type="entry name" value="YRDC"/>
    <property type="match status" value="1"/>
</dbReference>
<proteinExistence type="inferred from homology"/>
<keyword evidence="12" id="KW-0808">Transferase</keyword>
<evidence type="ECO:0000256" key="9">
    <source>
        <dbReference type="PROSITE-ProRule" id="PRU00520"/>
    </source>
</evidence>
<dbReference type="InterPro" id="IPR051060">
    <property type="entry name" value="Carbamoyltrans_HypF-like"/>
</dbReference>
<keyword evidence="13" id="KW-1185">Reference proteome</keyword>
<evidence type="ECO:0000259" key="10">
    <source>
        <dbReference type="PROSITE" id="PS51160"/>
    </source>
</evidence>
<reference evidence="13" key="1">
    <citation type="journal article" date="2012" name="J. Bacteriol.">
        <title>Genome sequence of the haloalkaliphilic methanotrophic bacterium Methylomicrobium alcaliphilum 20Z.</title>
        <authorList>
            <person name="Vuilleumier S."/>
            <person name="Khmelenina V.N."/>
            <person name="Bringel F."/>
            <person name="Reshetnikov A.S."/>
            <person name="Lajus A."/>
            <person name="Mangenot S."/>
            <person name="Rouy Z."/>
            <person name="Op den Camp H.J."/>
            <person name="Jetten M.S."/>
            <person name="Dispirito A.A."/>
            <person name="Dunfield P."/>
            <person name="Klotz M.G."/>
            <person name="Semrau J.D."/>
            <person name="Stein L.Y."/>
            <person name="Barbe V."/>
            <person name="Medigue C."/>
            <person name="Trotsenko Y.A."/>
            <person name="Kalyuzhnaya M.G."/>
        </authorList>
    </citation>
    <scope>NUCLEOTIDE SEQUENCE [LARGE SCALE GENOMIC DNA]</scope>
    <source>
        <strain evidence="13">DSM 19304 / NCIMB 14124 / VKM B-2133 / 20Z</strain>
    </source>
</reference>
<dbReference type="Pfam" id="PF00708">
    <property type="entry name" value="Acylphosphatase"/>
    <property type="match status" value="1"/>
</dbReference>
<protein>
    <recommendedName>
        <fullName evidence="8">Carbamoyltransferase HypF</fullName>
        <ecNumber evidence="8">6.2.-.-</ecNumber>
    </recommendedName>
</protein>
<evidence type="ECO:0000256" key="3">
    <source>
        <dbReference type="ARBA" id="ARBA00022598"/>
    </source>
</evidence>
<dbReference type="PANTHER" id="PTHR42959:SF1">
    <property type="entry name" value="CARBAMOYLTRANSFERASE HYPF"/>
    <property type="match status" value="1"/>
</dbReference>
<dbReference type="InterPro" id="IPR001792">
    <property type="entry name" value="Acylphosphatase-like_dom"/>
</dbReference>
<comment type="function">
    <text evidence="8">Involved in the maturation of [NiFe] hydrogenases. Along with HypE, it catalyzes the synthesis of the CN ligands of the active site iron of [NiFe]-hydrogenases. HypF functions as a carbamoyl transferase using carbamoylphosphate as a substrate and transferring the carboxamido moiety in an ATP-dependent reaction to the thiolate of the C-terminal cysteine of HypE yielding a protein-S-carboxamide.</text>
</comment>
<dbReference type="GO" id="GO:0016743">
    <property type="term" value="F:carboxyl- or carbamoyltransferase activity"/>
    <property type="evidence" value="ECO:0007669"/>
    <property type="project" value="UniProtKB-UniRule"/>
</dbReference>
<dbReference type="GO" id="GO:0051604">
    <property type="term" value="P:protein maturation"/>
    <property type="evidence" value="ECO:0007669"/>
    <property type="project" value="TreeGrafter"/>
</dbReference>
<dbReference type="InterPro" id="IPR017968">
    <property type="entry name" value="Acylphosphatase_CS"/>
</dbReference>
<dbReference type="Gene3D" id="3.30.420.40">
    <property type="match status" value="1"/>
</dbReference>
<comment type="catalytic activity">
    <reaction evidence="9">
        <text>an acyl phosphate + H2O = a carboxylate + phosphate + H(+)</text>
        <dbReference type="Rhea" id="RHEA:14965"/>
        <dbReference type="ChEBI" id="CHEBI:15377"/>
        <dbReference type="ChEBI" id="CHEBI:15378"/>
        <dbReference type="ChEBI" id="CHEBI:29067"/>
        <dbReference type="ChEBI" id="CHEBI:43474"/>
        <dbReference type="ChEBI" id="CHEBI:59918"/>
        <dbReference type="EC" id="3.6.1.7"/>
    </reaction>
</comment>
<dbReference type="NCBIfam" id="TIGR00143">
    <property type="entry name" value="hypF"/>
    <property type="match status" value="1"/>
</dbReference>
<dbReference type="Pfam" id="PF01300">
    <property type="entry name" value="Sua5_yciO_yrdC"/>
    <property type="match status" value="1"/>
</dbReference>
<dbReference type="STRING" id="1091494.MEALZ_1970"/>
<dbReference type="UniPathway" id="UPA00335"/>
<dbReference type="SUPFAM" id="SSF53067">
    <property type="entry name" value="Actin-like ATPase domain"/>
    <property type="match status" value="1"/>
</dbReference>
<dbReference type="GO" id="GO:0003725">
    <property type="term" value="F:double-stranded RNA binding"/>
    <property type="evidence" value="ECO:0007669"/>
    <property type="project" value="InterPro"/>
</dbReference>
<evidence type="ECO:0000256" key="2">
    <source>
        <dbReference type="ARBA" id="ARBA00008097"/>
    </source>
</evidence>
<dbReference type="PANTHER" id="PTHR42959">
    <property type="entry name" value="CARBAMOYLTRANSFERASE"/>
    <property type="match status" value="1"/>
</dbReference>
<evidence type="ECO:0000256" key="6">
    <source>
        <dbReference type="ARBA" id="ARBA00022833"/>
    </source>
</evidence>
<dbReference type="SUPFAM" id="SSF54975">
    <property type="entry name" value="Acylphosphatase/BLUF domain-like"/>
    <property type="match status" value="1"/>
</dbReference>
<evidence type="ECO:0000313" key="12">
    <source>
        <dbReference type="EMBL" id="CCE23656.1"/>
    </source>
</evidence>
<comment type="similarity">
    <text evidence="2 8">Belongs to the carbamoyltransferase HypF family.</text>
</comment>
<sequence>MISTLTTSFRKNDARRLIVTGQVQGVGFRPFICRLAHELNLSGWVLNRAGTVEILIQGEPNRIDRFMERLIDNAPPLSKPTLASWQTAEPDDLDTFSILDSITESASAIHIPPDYYLCGDCLAEMSDPKQRRYRYPFINCTQCGPRYTLIKKLPYDRVNTAMSEFELCSDCRKEYENRLDRRFHAQPLACPLCGPSLTFHIAGEKTISDTGKALTACIEALRAGAIVAVKGVGGYHLICDASSEAIVQRLRERKQRARKPLAVLLPWRGPKGLTAVMEYAEPDPAELTLLQDPLRPIVLVEKRNSSPLAESVAPGITEIGIMLPYSPLHHLLSADFGGPLVATSANISGEPVMTDGDEVERRLSRVADAFLHHNRPILRPADDGVFRKIAGSMRPIRLGRGCAPLEMTLPFTLQEPVLAVGGHMKNAIALAWDDRAVISPHIGDLGSRRSQEVFEQTIDELATLYGISIRKVIRDAHPDYRSSRWAEQSGFPVTQVFHHHAHASALAGEYGLFETMLVFTWDGTGYGEDGTIWGGEALLGKPGEWRRAGSLKPFRIPGGDKVGREPWRSAAALFWECGREWQECPFPTELLKKAWQHELNAPLCSSAGRLFDAASALLGLVSTADYDGQAPMELEALSADGGPGPMLPLAQDENGIWRSDWTPLLAMLQNKKLSKQERAGQFHASLAETIRGQAIRIRTTHRIDRIGLCGGVFQNKRLTELAINYLKQEGFEVYLPERLPGNDAGISYGQIIEACPV</sequence>
<comment type="catalytic activity">
    <reaction evidence="7 8">
        <text>C-terminal L-cysteinyl-[HypE protein] + carbamoyl phosphate + ATP + H2O = C-terminal S-carboxamide-L-cysteinyl-[HypE protein] + AMP + phosphate + diphosphate + H(+)</text>
        <dbReference type="Rhea" id="RHEA:55636"/>
        <dbReference type="Rhea" id="RHEA-COMP:14247"/>
        <dbReference type="Rhea" id="RHEA-COMP:14392"/>
        <dbReference type="ChEBI" id="CHEBI:15377"/>
        <dbReference type="ChEBI" id="CHEBI:15378"/>
        <dbReference type="ChEBI" id="CHEBI:30616"/>
        <dbReference type="ChEBI" id="CHEBI:33019"/>
        <dbReference type="ChEBI" id="CHEBI:43474"/>
        <dbReference type="ChEBI" id="CHEBI:58228"/>
        <dbReference type="ChEBI" id="CHEBI:76913"/>
        <dbReference type="ChEBI" id="CHEBI:139126"/>
        <dbReference type="ChEBI" id="CHEBI:456215"/>
    </reaction>
</comment>
<dbReference type="KEGG" id="mah:MEALZ_1970"/>
<keyword evidence="5" id="KW-0863">Zinc-finger</keyword>
<dbReference type="Pfam" id="PF17788">
    <property type="entry name" value="HypF_C"/>
    <property type="match status" value="1"/>
</dbReference>
<dbReference type="InterPro" id="IPR043129">
    <property type="entry name" value="ATPase_NBD"/>
</dbReference>
<dbReference type="GO" id="GO:0016874">
    <property type="term" value="F:ligase activity"/>
    <property type="evidence" value="ECO:0007669"/>
    <property type="project" value="UniProtKB-UniRule"/>
</dbReference>
<dbReference type="InterPro" id="IPR036046">
    <property type="entry name" value="Acylphosphatase-like_dom_sf"/>
</dbReference>
<dbReference type="Proteomes" id="UP000008315">
    <property type="component" value="Chromosome"/>
</dbReference>
<name>G4T303_META2</name>
<feature type="active site" evidence="9">
    <location>
        <position position="47"/>
    </location>
</feature>
<feature type="domain" description="Acylphosphatase-like" evidence="10">
    <location>
        <begin position="14"/>
        <end position="100"/>
    </location>
</feature>
<gene>
    <name evidence="12" type="primary">hypF</name>
    <name evidence="12" type="ordered locus">MEALZ_1970</name>
</gene>
<dbReference type="InterPro" id="IPR004421">
    <property type="entry name" value="Carbamoyltransferase_HypF"/>
</dbReference>
<dbReference type="EC" id="6.2.-.-" evidence="8"/>
<dbReference type="GO" id="GO:0003998">
    <property type="term" value="F:acylphosphatase activity"/>
    <property type="evidence" value="ECO:0007669"/>
    <property type="project" value="UniProtKB-EC"/>
</dbReference>
<evidence type="ECO:0000256" key="1">
    <source>
        <dbReference type="ARBA" id="ARBA00004711"/>
    </source>
</evidence>
<dbReference type="InterPro" id="IPR011125">
    <property type="entry name" value="Znf_HypF"/>
</dbReference>
<feature type="domain" description="YrdC-like" evidence="11">
    <location>
        <begin position="211"/>
        <end position="401"/>
    </location>
</feature>
<dbReference type="PIRSF" id="PIRSF006256">
    <property type="entry name" value="CMPcnvr_hdrg_mat"/>
    <property type="match status" value="1"/>
</dbReference>
<dbReference type="GO" id="GO:0008270">
    <property type="term" value="F:zinc ion binding"/>
    <property type="evidence" value="ECO:0007669"/>
    <property type="project" value="UniProtKB-KW"/>
</dbReference>
<evidence type="ECO:0000259" key="11">
    <source>
        <dbReference type="PROSITE" id="PS51163"/>
    </source>
</evidence>
<evidence type="ECO:0000256" key="4">
    <source>
        <dbReference type="ARBA" id="ARBA00022723"/>
    </source>
</evidence>
<dbReference type="Gene3D" id="3.30.110.120">
    <property type="match status" value="1"/>
</dbReference>
<accession>G4T303</accession>
<evidence type="ECO:0000256" key="5">
    <source>
        <dbReference type="ARBA" id="ARBA00022771"/>
    </source>
</evidence>
<keyword evidence="9" id="KW-0378">Hydrolase</keyword>
<dbReference type="InterPro" id="IPR006070">
    <property type="entry name" value="Sua5-like_dom"/>
</dbReference>
<evidence type="ECO:0000256" key="7">
    <source>
        <dbReference type="ARBA" id="ARBA00048220"/>
    </source>
</evidence>
<dbReference type="Gene3D" id="3.90.870.50">
    <property type="match status" value="1"/>
</dbReference>
<keyword evidence="3" id="KW-0436">Ligase</keyword>
<dbReference type="InterPro" id="IPR017945">
    <property type="entry name" value="DHBP_synth_RibB-like_a/b_dom"/>
</dbReference>
<organism evidence="12 13">
    <name type="scientific">Methylotuvimicrobium alcaliphilum (strain DSM 19304 / NCIMB 14124 / VKM B-2133 / 20Z)</name>
    <name type="common">Methylomicrobium alcaliphilum</name>
    <dbReference type="NCBI Taxonomy" id="1091494"/>
    <lineage>
        <taxon>Bacteria</taxon>
        <taxon>Pseudomonadati</taxon>
        <taxon>Pseudomonadota</taxon>
        <taxon>Gammaproteobacteria</taxon>
        <taxon>Methylococcales</taxon>
        <taxon>Methylococcaceae</taxon>
        <taxon>Methylotuvimicrobium</taxon>
    </lineage>
</organism>
<comment type="pathway">
    <text evidence="1 8">Protein modification; [NiFe] hydrogenase maturation.</text>
</comment>
<keyword evidence="4" id="KW-0479">Metal-binding</keyword>
<evidence type="ECO:0000256" key="8">
    <source>
        <dbReference type="PIRNR" id="PIRNR006256"/>
    </source>
</evidence>
<dbReference type="HOGENOM" id="CLU_009164_0_0_6"/>
<dbReference type="InterPro" id="IPR041440">
    <property type="entry name" value="HypF_C"/>
</dbReference>
<dbReference type="Pfam" id="PF07503">
    <property type="entry name" value="zf-HYPF"/>
    <property type="match status" value="2"/>
</dbReference>
<dbReference type="Pfam" id="PF22521">
    <property type="entry name" value="HypF_C_2"/>
    <property type="match status" value="1"/>
</dbReference>
<dbReference type="EMBL" id="FO082060">
    <property type="protein sequence ID" value="CCE23656.1"/>
    <property type="molecule type" value="Genomic_DNA"/>
</dbReference>
<dbReference type="InterPro" id="IPR055128">
    <property type="entry name" value="HypF_C_2"/>
</dbReference>
<dbReference type="PROSITE" id="PS00150">
    <property type="entry name" value="ACYLPHOSPHATASE_1"/>
    <property type="match status" value="1"/>
</dbReference>